<evidence type="ECO:0000256" key="1">
    <source>
        <dbReference type="SAM" id="MobiDB-lite"/>
    </source>
</evidence>
<gene>
    <name evidence="2" type="ORF">SARC_09575</name>
</gene>
<proteinExistence type="predicted"/>
<accession>A0A0L0FPS6</accession>
<keyword evidence="3" id="KW-1185">Reference proteome</keyword>
<feature type="region of interest" description="Disordered" evidence="1">
    <location>
        <begin position="158"/>
        <end position="278"/>
    </location>
</feature>
<protein>
    <submittedName>
        <fullName evidence="2">Uncharacterized protein</fullName>
    </submittedName>
</protein>
<dbReference type="GeneID" id="25910079"/>
<dbReference type="Proteomes" id="UP000054560">
    <property type="component" value="Unassembled WGS sequence"/>
</dbReference>
<dbReference type="RefSeq" id="XP_014151880.1">
    <property type="nucleotide sequence ID" value="XM_014296405.1"/>
</dbReference>
<reference evidence="2 3" key="1">
    <citation type="submission" date="2011-02" db="EMBL/GenBank/DDBJ databases">
        <title>The Genome Sequence of Sphaeroforma arctica JP610.</title>
        <authorList>
            <consortium name="The Broad Institute Genome Sequencing Platform"/>
            <person name="Russ C."/>
            <person name="Cuomo C."/>
            <person name="Young S.K."/>
            <person name="Zeng Q."/>
            <person name="Gargeya S."/>
            <person name="Alvarado L."/>
            <person name="Berlin A."/>
            <person name="Chapman S.B."/>
            <person name="Chen Z."/>
            <person name="Freedman E."/>
            <person name="Gellesch M."/>
            <person name="Goldberg J."/>
            <person name="Griggs A."/>
            <person name="Gujja S."/>
            <person name="Heilman E."/>
            <person name="Heiman D."/>
            <person name="Howarth C."/>
            <person name="Mehta T."/>
            <person name="Neiman D."/>
            <person name="Pearson M."/>
            <person name="Roberts A."/>
            <person name="Saif S."/>
            <person name="Shea T."/>
            <person name="Shenoy N."/>
            <person name="Sisk P."/>
            <person name="Stolte C."/>
            <person name="Sykes S."/>
            <person name="White J."/>
            <person name="Yandava C."/>
            <person name="Burger G."/>
            <person name="Gray M.W."/>
            <person name="Holland P.W.H."/>
            <person name="King N."/>
            <person name="Lang F.B.F."/>
            <person name="Roger A.J."/>
            <person name="Ruiz-Trillo I."/>
            <person name="Haas B."/>
            <person name="Nusbaum C."/>
            <person name="Birren B."/>
        </authorList>
    </citation>
    <scope>NUCLEOTIDE SEQUENCE [LARGE SCALE GENOMIC DNA]</scope>
    <source>
        <strain evidence="2 3">JP610</strain>
    </source>
</reference>
<name>A0A0L0FPS6_9EUKA</name>
<evidence type="ECO:0000313" key="2">
    <source>
        <dbReference type="EMBL" id="KNC77978.1"/>
    </source>
</evidence>
<dbReference type="AlphaFoldDB" id="A0A0L0FPS6"/>
<sequence length="278" mass="30875">MRIKQRLLVLSNTAADRPLTSDNLYAMEVIGERLHDIAEEMVLKHKYDKEIKKNGRLVINHLHEMYDTPIDYLKVVLLTRAYELLPGEYQPRTAARRPSATALKRAVYSADECKRMDRERREREKASRKCLGCNKRFTAMSVVKPGSGGELSAVESIPSWTEESGGRGMDEVGMADENSAEGGCEEANNRTDTYTPTSLPDVEISHPAAQSEPKETPKSTRVPTPSKRSRKPRVRLGVVSGGEIDSEDEVSHSDSSASACSSDSGRRRYTSSRTASKV</sequence>
<dbReference type="EMBL" id="KQ242586">
    <property type="protein sequence ID" value="KNC77978.1"/>
    <property type="molecule type" value="Genomic_DNA"/>
</dbReference>
<organism evidence="2 3">
    <name type="scientific">Sphaeroforma arctica JP610</name>
    <dbReference type="NCBI Taxonomy" id="667725"/>
    <lineage>
        <taxon>Eukaryota</taxon>
        <taxon>Ichthyosporea</taxon>
        <taxon>Ichthyophonida</taxon>
        <taxon>Sphaeroforma</taxon>
    </lineage>
</organism>
<feature type="compositionally biased region" description="Low complexity" evidence="1">
    <location>
        <begin position="253"/>
        <end position="263"/>
    </location>
</feature>
<evidence type="ECO:0000313" key="3">
    <source>
        <dbReference type="Proteomes" id="UP000054560"/>
    </source>
</evidence>